<evidence type="ECO:0000313" key="2">
    <source>
        <dbReference type="EMBL" id="OAG16597.1"/>
    </source>
</evidence>
<keyword evidence="3" id="KW-1185">Reference proteome</keyword>
<dbReference type="VEuPathDB" id="FungiDB:CC77DRAFT_1098196"/>
<dbReference type="GeneID" id="29115526"/>
<keyword evidence="1" id="KW-0732">Signal</keyword>
<dbReference type="KEGG" id="aalt:CC77DRAFT_1098196"/>
<organism evidence="2 3">
    <name type="scientific">Alternaria alternata</name>
    <name type="common">Alternaria rot fungus</name>
    <name type="synonym">Torula alternata</name>
    <dbReference type="NCBI Taxonomy" id="5599"/>
    <lineage>
        <taxon>Eukaryota</taxon>
        <taxon>Fungi</taxon>
        <taxon>Dikarya</taxon>
        <taxon>Ascomycota</taxon>
        <taxon>Pezizomycotina</taxon>
        <taxon>Dothideomycetes</taxon>
        <taxon>Pleosporomycetidae</taxon>
        <taxon>Pleosporales</taxon>
        <taxon>Pleosporineae</taxon>
        <taxon>Pleosporaceae</taxon>
        <taxon>Alternaria</taxon>
        <taxon>Alternaria sect. Alternaria</taxon>
        <taxon>Alternaria alternata complex</taxon>
    </lineage>
</organism>
<feature type="signal peptide" evidence="1">
    <location>
        <begin position="1"/>
        <end position="19"/>
    </location>
</feature>
<reference evidence="2 3" key="1">
    <citation type="submission" date="2016-05" db="EMBL/GenBank/DDBJ databases">
        <title>Comparative analysis of secretome profiles of manganese(II)-oxidizing ascomycete fungi.</title>
        <authorList>
            <consortium name="DOE Joint Genome Institute"/>
            <person name="Zeiner C.A."/>
            <person name="Purvine S.O."/>
            <person name="Zink E.M."/>
            <person name="Wu S."/>
            <person name="Pasa-Tolic L."/>
            <person name="Chaput D.L."/>
            <person name="Haridas S."/>
            <person name="Grigoriev I.V."/>
            <person name="Santelli C.M."/>
            <person name="Hansel C.M."/>
        </authorList>
    </citation>
    <scope>NUCLEOTIDE SEQUENCE [LARGE SCALE GENOMIC DNA]</scope>
    <source>
        <strain evidence="2 3">SRC1lrK2f</strain>
    </source>
</reference>
<evidence type="ECO:0000313" key="3">
    <source>
        <dbReference type="Proteomes" id="UP000077248"/>
    </source>
</evidence>
<feature type="chain" id="PRO_5008059220" evidence="1">
    <location>
        <begin position="20"/>
        <end position="248"/>
    </location>
</feature>
<sequence>MKLIDLFVTLCHLLLVTEAVPVEREERCDTPSCRRNKLEARGRTECDLPSKYTVEWFIENAIERPEPMSCLFYTRGLSRAARRYAKSRPKEEGPSLTTIWDVWPKQYYSKRITNTNPLRCIMQDKKKQTQYYSHMSKAFASMCHVFATVMDKSIGLDAATVNDVNQNGLWFHAEFPTLQRLKQVTMIEAISEDGGKRFTYWTSLNMFATSAQHEDVVDDSPKRADTLDFDWDQSTADDIFVEEWDVDP</sequence>
<gene>
    <name evidence="2" type="ORF">CC77DRAFT_1098196</name>
</gene>
<dbReference type="STRING" id="5599.A0A177DBN3"/>
<protein>
    <submittedName>
        <fullName evidence="2">Uncharacterized protein</fullName>
    </submittedName>
</protein>
<proteinExistence type="predicted"/>
<dbReference type="AlphaFoldDB" id="A0A177DBN3"/>
<dbReference type="EMBL" id="KV441489">
    <property type="protein sequence ID" value="OAG16597.1"/>
    <property type="molecule type" value="Genomic_DNA"/>
</dbReference>
<name>A0A177DBN3_ALTAL</name>
<dbReference type="RefSeq" id="XP_018382018.1">
    <property type="nucleotide sequence ID" value="XM_018529932.1"/>
</dbReference>
<accession>A0A177DBN3</accession>
<dbReference type="Proteomes" id="UP000077248">
    <property type="component" value="Unassembled WGS sequence"/>
</dbReference>
<evidence type="ECO:0000256" key="1">
    <source>
        <dbReference type="SAM" id="SignalP"/>
    </source>
</evidence>